<evidence type="ECO:0000259" key="2">
    <source>
        <dbReference type="Pfam" id="PF02591"/>
    </source>
</evidence>
<dbReference type="InterPro" id="IPR056003">
    <property type="entry name" value="CT398_CC_hairpin"/>
</dbReference>
<protein>
    <submittedName>
        <fullName evidence="4">Zn-ribbon protein, possibly nucleic acid-binding protein</fullName>
    </submittedName>
</protein>
<sequence length="247" mass="27658">MSMKAEVAQQQSLFELAELDASLARLEHRLKNLAEQQRLEDIQAAHRDANDRLAALQIAIEDLDAQIAKFESEIDSVRQREDRDRKLLSGGSVDAKQLTELQHELDTLERRQAALEDSQLEVMERREELQRDQHAALAKMDELQNELGSAQSACDDVRTELDQQRHQSLSRRDELVATLDPDLVRLYEQQRARGGAGAGQLQGRRCGACRIEIDKGELARISAAADDEVLRCPECGAILLRVKGSGA</sequence>
<evidence type="ECO:0000313" key="4">
    <source>
        <dbReference type="EMBL" id="GAT09038.1"/>
    </source>
</evidence>
<evidence type="ECO:0000313" key="5">
    <source>
        <dbReference type="Proteomes" id="UP000069773"/>
    </source>
</evidence>
<dbReference type="Proteomes" id="UP000069773">
    <property type="component" value="Unassembled WGS sequence"/>
</dbReference>
<dbReference type="PANTHER" id="PTHR39082:SF1">
    <property type="entry name" value="SCAVENGER RECEPTOR CLASS A MEMBER 3"/>
    <property type="match status" value="1"/>
</dbReference>
<keyword evidence="1" id="KW-0175">Coiled coil</keyword>
<evidence type="ECO:0000256" key="1">
    <source>
        <dbReference type="SAM" id="Coils"/>
    </source>
</evidence>
<dbReference type="PANTHER" id="PTHR39082">
    <property type="entry name" value="PHOSPHOLIPASE C-BETA-2-RELATED"/>
    <property type="match status" value="1"/>
</dbReference>
<feature type="domain" description="C4-type zinc ribbon" evidence="2">
    <location>
        <begin position="205"/>
        <end position="239"/>
    </location>
</feature>
<organism evidence="4 5">
    <name type="scientific">Mycolicibacterium novocastrense</name>
    <name type="common">Mycobacterium novocastrense</name>
    <dbReference type="NCBI Taxonomy" id="59813"/>
    <lineage>
        <taxon>Bacteria</taxon>
        <taxon>Bacillati</taxon>
        <taxon>Actinomycetota</taxon>
        <taxon>Actinomycetes</taxon>
        <taxon>Mycobacteriales</taxon>
        <taxon>Mycobacteriaceae</taxon>
        <taxon>Mycolicibacterium</taxon>
    </lineage>
</organism>
<name>A0ABQ0KIJ9_MYCNV</name>
<feature type="coiled-coil region" evidence="1">
    <location>
        <begin position="16"/>
        <end position="160"/>
    </location>
</feature>
<dbReference type="Gene3D" id="1.10.287.1490">
    <property type="match status" value="1"/>
</dbReference>
<evidence type="ECO:0000259" key="3">
    <source>
        <dbReference type="Pfam" id="PF24481"/>
    </source>
</evidence>
<gene>
    <name evidence="4" type="ORF">RMCN_2171</name>
</gene>
<proteinExistence type="predicted"/>
<dbReference type="Pfam" id="PF02591">
    <property type="entry name" value="Zn_ribbon_9"/>
    <property type="match status" value="1"/>
</dbReference>
<dbReference type="Pfam" id="PF24481">
    <property type="entry name" value="CT398_CC"/>
    <property type="match status" value="1"/>
</dbReference>
<comment type="caution">
    <text evidence="4">The sequence shown here is derived from an EMBL/GenBank/DDBJ whole genome shotgun (WGS) entry which is preliminary data.</text>
</comment>
<feature type="domain" description="CT398-like coiled coil hairpin" evidence="3">
    <location>
        <begin position="16"/>
        <end position="195"/>
    </location>
</feature>
<dbReference type="InterPro" id="IPR052376">
    <property type="entry name" value="Oxidative_Scav/Glycosyltrans"/>
</dbReference>
<dbReference type="InterPro" id="IPR003743">
    <property type="entry name" value="Zf-RING_7"/>
</dbReference>
<dbReference type="EMBL" id="BCTA01000028">
    <property type="protein sequence ID" value="GAT09038.1"/>
    <property type="molecule type" value="Genomic_DNA"/>
</dbReference>
<reference evidence="4 5" key="1">
    <citation type="journal article" date="2016" name="Genome Announc.">
        <title>Draft Genome Sequences of Five Rapidly Growing Mycobacterium Species, M. thermoresistibile, M. fortuitum subsp. acetamidolyticum, M. canariasense, M. brisbanense, and M. novocastrense.</title>
        <authorList>
            <person name="Katahira K."/>
            <person name="Ogura Y."/>
            <person name="Gotoh Y."/>
            <person name="Hayashi T."/>
        </authorList>
    </citation>
    <scope>NUCLEOTIDE SEQUENCE [LARGE SCALE GENOMIC DNA]</scope>
    <source>
        <strain evidence="4 5">JCM18114</strain>
    </source>
</reference>
<accession>A0ABQ0KIJ9</accession>
<keyword evidence="5" id="KW-1185">Reference proteome</keyword>